<dbReference type="Pfam" id="PF13411">
    <property type="entry name" value="MerR_1"/>
    <property type="match status" value="1"/>
</dbReference>
<dbReference type="PROSITE" id="PS00552">
    <property type="entry name" value="HTH_MERR_1"/>
    <property type="match status" value="1"/>
</dbReference>
<dbReference type="RefSeq" id="WP_095743046.1">
    <property type="nucleotide sequence ID" value="NZ_CP023284.1"/>
</dbReference>
<dbReference type="PANTHER" id="PTHR30204">
    <property type="entry name" value="REDOX-CYCLING DRUG-SENSING TRANSCRIPTIONAL ACTIVATOR SOXR"/>
    <property type="match status" value="1"/>
</dbReference>
<reference evidence="5 7" key="1">
    <citation type="submission" date="2017-09" db="EMBL/GenBank/DDBJ databases">
        <title>The diverse metabolic capabilities of V. boronicumulans make it an excellent choice for continued studies on novel biodegradation.</title>
        <authorList>
            <person name="Sun S."/>
        </authorList>
    </citation>
    <scope>NUCLEOTIDE SEQUENCE [LARGE SCALE GENOMIC DNA]</scope>
    <source>
        <strain evidence="5 7">J1</strain>
    </source>
</reference>
<dbReference type="AlphaFoldDB" id="A0A250DBW9"/>
<dbReference type="Gene3D" id="1.10.1660.10">
    <property type="match status" value="1"/>
</dbReference>
<evidence type="ECO:0000256" key="3">
    <source>
        <dbReference type="ARBA" id="ARBA00023163"/>
    </source>
</evidence>
<dbReference type="InterPro" id="IPR009061">
    <property type="entry name" value="DNA-bd_dom_put_sf"/>
</dbReference>
<dbReference type="PANTHER" id="PTHR30204:SF94">
    <property type="entry name" value="HEAVY METAL-DEPENDENT TRANSCRIPTIONAL REGULATOR HI_0293-RELATED"/>
    <property type="match status" value="1"/>
</dbReference>
<dbReference type="InterPro" id="IPR000551">
    <property type="entry name" value="MerR-type_HTH_dom"/>
</dbReference>
<protein>
    <submittedName>
        <fullName evidence="6">DNA-binding transcriptional MerR regulator</fullName>
    </submittedName>
    <submittedName>
        <fullName evidence="5">MerR family transcriptional regulator</fullName>
    </submittedName>
</protein>
<evidence type="ECO:0000259" key="4">
    <source>
        <dbReference type="PROSITE" id="PS50937"/>
    </source>
</evidence>
<dbReference type="GO" id="GO:0003677">
    <property type="term" value="F:DNA binding"/>
    <property type="evidence" value="ECO:0007669"/>
    <property type="project" value="UniProtKB-KW"/>
</dbReference>
<evidence type="ECO:0000313" key="5">
    <source>
        <dbReference type="EMBL" id="ATA51836.1"/>
    </source>
</evidence>
<name>A0A250DBW9_9BURK</name>
<dbReference type="PRINTS" id="PR00040">
    <property type="entry name" value="HTHMERR"/>
</dbReference>
<evidence type="ECO:0000256" key="2">
    <source>
        <dbReference type="ARBA" id="ARBA00023125"/>
    </source>
</evidence>
<dbReference type="SUPFAM" id="SSF46955">
    <property type="entry name" value="Putative DNA-binding domain"/>
    <property type="match status" value="1"/>
</dbReference>
<dbReference type="EMBL" id="CP023284">
    <property type="protein sequence ID" value="ATA51836.1"/>
    <property type="molecule type" value="Genomic_DNA"/>
</dbReference>
<dbReference type="EMBL" id="JAUSRR010000013">
    <property type="protein sequence ID" value="MDP9926993.1"/>
    <property type="molecule type" value="Genomic_DNA"/>
</dbReference>
<dbReference type="Proteomes" id="UP000217154">
    <property type="component" value="Chromosome"/>
</dbReference>
<evidence type="ECO:0000313" key="7">
    <source>
        <dbReference type="Proteomes" id="UP000217154"/>
    </source>
</evidence>
<keyword evidence="3" id="KW-0804">Transcription</keyword>
<sequence>MQIGQLASATGLSRDTLRFYEERGLIRAQRGSNGYRVYAKETVQMVGYIRTAQKLGFSLHEIGDNLPAVWESAAPDDAIAALLADKVAVIDQKIAELNALRQDLLARVPAGCPMAQAACARNRST</sequence>
<proteinExistence type="predicted"/>
<evidence type="ECO:0000256" key="1">
    <source>
        <dbReference type="ARBA" id="ARBA00023015"/>
    </source>
</evidence>
<dbReference type="PROSITE" id="PS50937">
    <property type="entry name" value="HTH_MERR_2"/>
    <property type="match status" value="1"/>
</dbReference>
<gene>
    <name evidence="5" type="ORF">CKY39_00285</name>
    <name evidence="6" type="ORF">J2W25_006043</name>
</gene>
<dbReference type="Proteomes" id="UP001244295">
    <property type="component" value="Unassembled WGS sequence"/>
</dbReference>
<dbReference type="GO" id="GO:0003700">
    <property type="term" value="F:DNA-binding transcription factor activity"/>
    <property type="evidence" value="ECO:0007669"/>
    <property type="project" value="InterPro"/>
</dbReference>
<evidence type="ECO:0000313" key="6">
    <source>
        <dbReference type="EMBL" id="MDP9926993.1"/>
    </source>
</evidence>
<dbReference type="KEGG" id="vbo:CKY39_00285"/>
<dbReference type="InterPro" id="IPR047057">
    <property type="entry name" value="MerR_fam"/>
</dbReference>
<feature type="domain" description="HTH merR-type" evidence="4">
    <location>
        <begin position="1"/>
        <end position="68"/>
    </location>
</feature>
<keyword evidence="1" id="KW-0805">Transcription regulation</keyword>
<organism evidence="5 7">
    <name type="scientific">Variovorax boronicumulans</name>
    <dbReference type="NCBI Taxonomy" id="436515"/>
    <lineage>
        <taxon>Bacteria</taxon>
        <taxon>Pseudomonadati</taxon>
        <taxon>Pseudomonadota</taxon>
        <taxon>Betaproteobacteria</taxon>
        <taxon>Burkholderiales</taxon>
        <taxon>Comamonadaceae</taxon>
        <taxon>Variovorax</taxon>
    </lineage>
</organism>
<accession>A0A250DBW9</accession>
<reference evidence="6" key="2">
    <citation type="submission" date="2023-07" db="EMBL/GenBank/DDBJ databases">
        <title>Sorghum-associated microbial communities from plants grown in Nebraska, USA.</title>
        <authorList>
            <person name="Schachtman D."/>
        </authorList>
    </citation>
    <scope>NUCLEOTIDE SEQUENCE</scope>
    <source>
        <strain evidence="6">DS2795</strain>
    </source>
</reference>
<dbReference type="SMART" id="SM00422">
    <property type="entry name" value="HTH_MERR"/>
    <property type="match status" value="1"/>
</dbReference>
<keyword evidence="2 6" id="KW-0238">DNA-binding</keyword>